<dbReference type="Gramene" id="KXG38505">
    <property type="protein sequence ID" value="KXG38505"/>
    <property type="gene ID" value="SORBI_3001G245100"/>
</dbReference>
<accession>A0A1B6QKR4</accession>
<keyword evidence="3" id="KW-1185">Reference proteome</keyword>
<feature type="compositionally biased region" description="Low complexity" evidence="1">
    <location>
        <begin position="65"/>
        <end position="75"/>
    </location>
</feature>
<evidence type="ECO:0000313" key="3">
    <source>
        <dbReference type="Proteomes" id="UP000000768"/>
    </source>
</evidence>
<sequence>MGFPFSGPGLARPCLRICSPPPLPTARTEEERGLCLPHRIRPHLRDVGWLLLLVVQESYEHRLSDSTSSPTASPSGRATMVTGTAPAPHRVSTAPSTPLALGPAAAAAPPAPSAPTRPCPWALLSSSMQQVFLNAASLPRCSKSSSMRQWHCRLDQSAQCGGFLYITDNTYNKHEDLQVVMESDPPAPPCARPGLPCLPWYGH</sequence>
<feature type="region of interest" description="Disordered" evidence="1">
    <location>
        <begin position="63"/>
        <end position="112"/>
    </location>
</feature>
<evidence type="ECO:0000313" key="2">
    <source>
        <dbReference type="EMBL" id="KXG38505.1"/>
    </source>
</evidence>
<dbReference type="Proteomes" id="UP000000768">
    <property type="component" value="Chromosome 1"/>
</dbReference>
<dbReference type="InParanoid" id="A0A1B6QKR4"/>
<reference evidence="3" key="2">
    <citation type="journal article" date="2018" name="Plant J.">
        <title>The Sorghum bicolor reference genome: improved assembly, gene annotations, a transcriptome atlas, and signatures of genome organization.</title>
        <authorList>
            <person name="McCormick R.F."/>
            <person name="Truong S.K."/>
            <person name="Sreedasyam A."/>
            <person name="Jenkins J."/>
            <person name="Shu S."/>
            <person name="Sims D."/>
            <person name="Kennedy M."/>
            <person name="Amirebrahimi M."/>
            <person name="Weers B.D."/>
            <person name="McKinley B."/>
            <person name="Mattison A."/>
            <person name="Morishige D.T."/>
            <person name="Grimwood J."/>
            <person name="Schmutz J."/>
            <person name="Mullet J.E."/>
        </authorList>
    </citation>
    <scope>NUCLEOTIDE SEQUENCE [LARGE SCALE GENOMIC DNA]</scope>
    <source>
        <strain evidence="3">cv. BTx623</strain>
    </source>
</reference>
<organism evidence="2 3">
    <name type="scientific">Sorghum bicolor</name>
    <name type="common">Sorghum</name>
    <name type="synonym">Sorghum vulgare</name>
    <dbReference type="NCBI Taxonomy" id="4558"/>
    <lineage>
        <taxon>Eukaryota</taxon>
        <taxon>Viridiplantae</taxon>
        <taxon>Streptophyta</taxon>
        <taxon>Embryophyta</taxon>
        <taxon>Tracheophyta</taxon>
        <taxon>Spermatophyta</taxon>
        <taxon>Magnoliopsida</taxon>
        <taxon>Liliopsida</taxon>
        <taxon>Poales</taxon>
        <taxon>Poaceae</taxon>
        <taxon>PACMAD clade</taxon>
        <taxon>Panicoideae</taxon>
        <taxon>Andropogonodae</taxon>
        <taxon>Andropogoneae</taxon>
        <taxon>Sorghinae</taxon>
        <taxon>Sorghum</taxon>
    </lineage>
</organism>
<feature type="compositionally biased region" description="Low complexity" evidence="1">
    <location>
        <begin position="94"/>
        <end position="108"/>
    </location>
</feature>
<proteinExistence type="predicted"/>
<name>A0A1B6QKR4_SORBI</name>
<dbReference type="EMBL" id="CM000760">
    <property type="protein sequence ID" value="KXG38505.1"/>
    <property type="molecule type" value="Genomic_DNA"/>
</dbReference>
<gene>
    <name evidence="2" type="ORF">SORBI_3001G245100</name>
</gene>
<reference evidence="2 3" key="1">
    <citation type="journal article" date="2009" name="Nature">
        <title>The Sorghum bicolor genome and the diversification of grasses.</title>
        <authorList>
            <person name="Paterson A.H."/>
            <person name="Bowers J.E."/>
            <person name="Bruggmann R."/>
            <person name="Dubchak I."/>
            <person name="Grimwood J."/>
            <person name="Gundlach H."/>
            <person name="Haberer G."/>
            <person name="Hellsten U."/>
            <person name="Mitros T."/>
            <person name="Poliakov A."/>
            <person name="Schmutz J."/>
            <person name="Spannagl M."/>
            <person name="Tang H."/>
            <person name="Wang X."/>
            <person name="Wicker T."/>
            <person name="Bharti A.K."/>
            <person name="Chapman J."/>
            <person name="Feltus F.A."/>
            <person name="Gowik U."/>
            <person name="Grigoriev I.V."/>
            <person name="Lyons E."/>
            <person name="Maher C.A."/>
            <person name="Martis M."/>
            <person name="Narechania A."/>
            <person name="Otillar R.P."/>
            <person name="Penning B.W."/>
            <person name="Salamov A.A."/>
            <person name="Wang Y."/>
            <person name="Zhang L."/>
            <person name="Carpita N.C."/>
            <person name="Freeling M."/>
            <person name="Gingle A.R."/>
            <person name="Hash C.T."/>
            <person name="Keller B."/>
            <person name="Klein P."/>
            <person name="Kresovich S."/>
            <person name="McCann M.C."/>
            <person name="Ming R."/>
            <person name="Peterson D.G."/>
            <person name="Mehboob-ur-Rahman"/>
            <person name="Ware D."/>
            <person name="Westhoff P."/>
            <person name="Mayer K.F."/>
            <person name="Messing J."/>
            <person name="Rokhsar D.S."/>
        </authorList>
    </citation>
    <scope>NUCLEOTIDE SEQUENCE [LARGE SCALE GENOMIC DNA]</scope>
    <source>
        <strain evidence="3">cv. BTx623</strain>
    </source>
</reference>
<evidence type="ECO:0000256" key="1">
    <source>
        <dbReference type="SAM" id="MobiDB-lite"/>
    </source>
</evidence>
<protein>
    <submittedName>
        <fullName evidence="2">Uncharacterized protein</fullName>
    </submittedName>
</protein>
<dbReference type="AlphaFoldDB" id="A0A1B6QKR4"/>